<dbReference type="InterPro" id="IPR011990">
    <property type="entry name" value="TPR-like_helical_dom_sf"/>
</dbReference>
<sequence>MGLWRRKASGGGVRNLFWGTVQTGGTLIQSKTIDTVHVYDRTTADLPDPAEWPPAKDWDGLLAGVHRARPGADTEALPEYVKRDADERLGEHLGEAAEEGGLVLVTGDSTAGKTRAAFEALRSVLPGHRVHAPSNPADLRAGATAILRTKSPCVVWLDDLERFLGPGGFDTELLSRLCGNGTPVVATMRLKQWASFTLPVTGGSDREDGEHAAKVLNSAERVNLDRLWSDQELLRAGDSADTRVLDSLEYRERYGLAEYLAAGPGLLEKWRAAWTPGGSPRGAALVAAAVDLARTGLVGPYPRSVLLRLHQRYLDDAGGRHLRPESEDEAFSWAASLHFGATSLLLPGETGDSQSWEPFDYLVDHAEEPVTPEAWDEALVHAKDPEQRFQVGVAAVEAKRMDVVERAWRPIVHLDPDIGMMLGSLFALMERDTEAEEMFRSASRGGSLESSTALGLLLARTGRENEAEVPLRQRAEAGSLRAMFVLAELLRQTGRENEAEEWHRRGALEGSAPPRRSTGCFSWIWGERPRPKRGWNWRWSRRTQAQSPHWGSC</sequence>
<evidence type="ECO:0000313" key="2">
    <source>
        <dbReference type="Proteomes" id="UP000467124"/>
    </source>
</evidence>
<gene>
    <name evidence="1" type="ORF">GTW20_25335</name>
</gene>
<dbReference type="AlphaFoldDB" id="A0A7K2J0A7"/>
<evidence type="ECO:0000313" key="1">
    <source>
        <dbReference type="EMBL" id="MYR35494.1"/>
    </source>
</evidence>
<dbReference type="Proteomes" id="UP000467124">
    <property type="component" value="Unassembled WGS sequence"/>
</dbReference>
<dbReference type="SUPFAM" id="SSF81901">
    <property type="entry name" value="HCP-like"/>
    <property type="match status" value="1"/>
</dbReference>
<dbReference type="EMBL" id="WWHY01000001">
    <property type="protein sequence ID" value="MYR35494.1"/>
    <property type="molecule type" value="Genomic_DNA"/>
</dbReference>
<protein>
    <recommendedName>
        <fullName evidence="3">Tetratricopeptide repeat family protein</fullName>
    </recommendedName>
</protein>
<accession>A0A7K2J0A7</accession>
<dbReference type="RefSeq" id="WP_161112116.1">
    <property type="nucleotide sequence ID" value="NZ_WWHY01000001.1"/>
</dbReference>
<reference evidence="1 2" key="1">
    <citation type="journal article" date="2019" name="Nat. Commun.">
        <title>The antimicrobial potential of Streptomyces from insect microbiomes.</title>
        <authorList>
            <person name="Chevrette M.G."/>
            <person name="Carlson C.M."/>
            <person name="Ortega H.E."/>
            <person name="Thomas C."/>
            <person name="Ananiev G.E."/>
            <person name="Barns K.J."/>
            <person name="Book A.J."/>
            <person name="Cagnazzo J."/>
            <person name="Carlos C."/>
            <person name="Flanigan W."/>
            <person name="Grubbs K.J."/>
            <person name="Horn H.A."/>
            <person name="Hoffmann F.M."/>
            <person name="Klassen J.L."/>
            <person name="Knack J.J."/>
            <person name="Lewin G.R."/>
            <person name="McDonald B.R."/>
            <person name="Muller L."/>
            <person name="Melo W.G.P."/>
            <person name="Pinto-Tomas A.A."/>
            <person name="Schmitz A."/>
            <person name="Wendt-Pienkowski E."/>
            <person name="Wildman S."/>
            <person name="Zhao M."/>
            <person name="Zhang F."/>
            <person name="Bugni T.S."/>
            <person name="Andes D.R."/>
            <person name="Pupo M.T."/>
            <person name="Currie C.R."/>
        </authorList>
    </citation>
    <scope>NUCLEOTIDE SEQUENCE [LARGE SCALE GENOMIC DNA]</scope>
    <source>
        <strain evidence="1 2">SID5840</strain>
    </source>
</reference>
<evidence type="ECO:0008006" key="3">
    <source>
        <dbReference type="Google" id="ProtNLM"/>
    </source>
</evidence>
<dbReference type="Gene3D" id="1.25.40.10">
    <property type="entry name" value="Tetratricopeptide repeat domain"/>
    <property type="match status" value="1"/>
</dbReference>
<proteinExistence type="predicted"/>
<name>A0A7K2J0A7_9ACTN</name>
<comment type="caution">
    <text evidence="1">The sequence shown here is derived from an EMBL/GenBank/DDBJ whole genome shotgun (WGS) entry which is preliminary data.</text>
</comment>
<organism evidence="1 2">
    <name type="scientific">Nocardiopsis alba</name>
    <dbReference type="NCBI Taxonomy" id="53437"/>
    <lineage>
        <taxon>Bacteria</taxon>
        <taxon>Bacillati</taxon>
        <taxon>Actinomycetota</taxon>
        <taxon>Actinomycetes</taxon>
        <taxon>Streptosporangiales</taxon>
        <taxon>Nocardiopsidaceae</taxon>
        <taxon>Nocardiopsis</taxon>
    </lineage>
</organism>